<dbReference type="OrthoDB" id="112421at2157"/>
<feature type="compositionally biased region" description="Basic and acidic residues" evidence="1">
    <location>
        <begin position="9"/>
        <end position="19"/>
    </location>
</feature>
<sequence length="289" mass="31726">MKSIASESVEEKSAEKGTENMRVNVDDEPEGKRDERRKGPEDESTAVESTAVKSTVSESVEEKSVKKGTENMRVNVDDESADLNVRGESEREERAEELKKAESSGKKRAEELKGGDKGEVRERLKAVYYDFEAETGDMIVSDTGICAGCGAGTGTAYPASNNGRNYGNNFGYKPNSNLKSITDSEKYYISDPGKELITSPKEETGPNEETDPNEKACPAKSSGKATSSVSSYNKAADTGKELDGGMYPLFLLPKRVSDIIKEHGNNFRTMNIRRTGRHNYKISFTIAER</sequence>
<evidence type="ECO:0000313" key="2">
    <source>
        <dbReference type="EMBL" id="EHQ34427.1"/>
    </source>
</evidence>
<evidence type="ECO:0000256" key="1">
    <source>
        <dbReference type="SAM" id="MobiDB-lite"/>
    </source>
</evidence>
<feature type="compositionally biased region" description="Basic and acidic residues" evidence="1">
    <location>
        <begin position="60"/>
        <end position="70"/>
    </location>
</feature>
<gene>
    <name evidence="2" type="ORF">Metlim_0285</name>
</gene>
<dbReference type="RefSeq" id="WP_004076066.1">
    <property type="nucleotide sequence ID" value="NZ_CM001436.1"/>
</dbReference>
<dbReference type="InParanoid" id="H1Z0G0"/>
<feature type="region of interest" description="Disordered" evidence="1">
    <location>
        <begin position="193"/>
        <end position="231"/>
    </location>
</feature>
<feature type="compositionally biased region" description="Low complexity" evidence="1">
    <location>
        <begin position="46"/>
        <end position="58"/>
    </location>
</feature>
<dbReference type="AlphaFoldDB" id="H1Z0G0"/>
<dbReference type="EMBL" id="CM001436">
    <property type="protein sequence ID" value="EHQ34427.1"/>
    <property type="molecule type" value="Genomic_DNA"/>
</dbReference>
<protein>
    <submittedName>
        <fullName evidence="2">Uncharacterized protein</fullName>
    </submittedName>
</protein>
<proteinExistence type="predicted"/>
<feature type="region of interest" description="Disordered" evidence="1">
    <location>
        <begin position="1"/>
        <end position="119"/>
    </location>
</feature>
<dbReference type="HOGENOM" id="CLU_961766_0_0_2"/>
<feature type="compositionally biased region" description="Basic and acidic residues" evidence="1">
    <location>
        <begin position="30"/>
        <end position="41"/>
    </location>
</feature>
<keyword evidence="3" id="KW-1185">Reference proteome</keyword>
<organism evidence="2 3">
    <name type="scientific">Methanoplanus limicola DSM 2279</name>
    <dbReference type="NCBI Taxonomy" id="937775"/>
    <lineage>
        <taxon>Archaea</taxon>
        <taxon>Methanobacteriati</taxon>
        <taxon>Methanobacteriota</taxon>
        <taxon>Stenosarchaea group</taxon>
        <taxon>Methanomicrobia</taxon>
        <taxon>Methanomicrobiales</taxon>
        <taxon>Methanomicrobiaceae</taxon>
        <taxon>Methanoplanus</taxon>
    </lineage>
</organism>
<feature type="compositionally biased region" description="Basic and acidic residues" evidence="1">
    <location>
        <begin position="85"/>
        <end position="119"/>
    </location>
</feature>
<feature type="compositionally biased region" description="Basic and acidic residues" evidence="1">
    <location>
        <begin position="193"/>
        <end position="204"/>
    </location>
</feature>
<reference evidence="2 3" key="1">
    <citation type="submission" date="2011-10" db="EMBL/GenBank/DDBJ databases">
        <title>The Improved High-Quality Draft genome of Methanoplanus limicola DSM 2279.</title>
        <authorList>
            <consortium name="US DOE Joint Genome Institute (JGI-PGF)"/>
            <person name="Lucas S."/>
            <person name="Copeland A."/>
            <person name="Lapidus A."/>
            <person name="Glavina del Rio T."/>
            <person name="Dalin E."/>
            <person name="Tice H."/>
            <person name="Bruce D."/>
            <person name="Goodwin L."/>
            <person name="Pitluck S."/>
            <person name="Peters L."/>
            <person name="Mikhailova N."/>
            <person name="Lu M."/>
            <person name="Kyrpides N."/>
            <person name="Mavromatis K."/>
            <person name="Ivanova N."/>
            <person name="Markowitz V."/>
            <person name="Cheng J.-F."/>
            <person name="Hugenholtz P."/>
            <person name="Woyke T."/>
            <person name="Wu D."/>
            <person name="Wirth R."/>
            <person name="Brambilla E.-M."/>
            <person name="Klenk H.-P."/>
            <person name="Eisen J.A."/>
        </authorList>
    </citation>
    <scope>NUCLEOTIDE SEQUENCE [LARGE SCALE GENOMIC DNA]</scope>
    <source>
        <strain evidence="2 3">DSM 2279</strain>
    </source>
</reference>
<name>H1Z0G0_9EURY</name>
<accession>H1Z0G0</accession>
<feature type="compositionally biased region" description="Low complexity" evidence="1">
    <location>
        <begin position="219"/>
        <end position="231"/>
    </location>
</feature>
<dbReference type="Proteomes" id="UP000005741">
    <property type="component" value="Chromosome"/>
</dbReference>
<evidence type="ECO:0000313" key="3">
    <source>
        <dbReference type="Proteomes" id="UP000005741"/>
    </source>
</evidence>